<comment type="caution">
    <text evidence="3">The sequence shown here is derived from an EMBL/GenBank/DDBJ whole genome shotgun (WGS) entry which is preliminary data.</text>
</comment>
<feature type="non-terminal residue" evidence="3">
    <location>
        <position position="228"/>
    </location>
</feature>
<keyword evidence="1" id="KW-0378">Hydrolase</keyword>
<dbReference type="SUPFAM" id="SSF51556">
    <property type="entry name" value="Metallo-dependent hydrolases"/>
    <property type="match status" value="1"/>
</dbReference>
<dbReference type="Gene3D" id="3.20.20.140">
    <property type="entry name" value="Metal-dependent hydrolases"/>
    <property type="match status" value="1"/>
</dbReference>
<organism evidence="3">
    <name type="scientific">marine sediment metagenome</name>
    <dbReference type="NCBI Taxonomy" id="412755"/>
    <lineage>
        <taxon>unclassified sequences</taxon>
        <taxon>metagenomes</taxon>
        <taxon>ecological metagenomes</taxon>
    </lineage>
</organism>
<dbReference type="InterPro" id="IPR050287">
    <property type="entry name" value="MTA/SAH_deaminase"/>
</dbReference>
<dbReference type="PANTHER" id="PTHR43794">
    <property type="entry name" value="AMINOHYDROLASE SSNA-RELATED"/>
    <property type="match status" value="1"/>
</dbReference>
<accession>X0WV21</accession>
<evidence type="ECO:0000259" key="2">
    <source>
        <dbReference type="Pfam" id="PF01979"/>
    </source>
</evidence>
<sequence>MTLYLKNANYLDAETLELRNTHLAIEQGPTGGLTFRDSTPSDSELSAQDRVVDCRGRLVTRSFACGHHHIYSTLARGMPAPPRIPADFLEVLEYIWWRVDKRLDRDMIEASALAAALHMAKHGVTFCVDHHSSPYAIEGSLETIARAFEKIGLGHLLCYEISCRDGQGSMKAGLSETDAYLSSGRKGHVGLHASFTVDDDLLEKSVELARKHGTGLHVHVAEASADQE</sequence>
<dbReference type="InterPro" id="IPR006680">
    <property type="entry name" value="Amidohydro-rel"/>
</dbReference>
<name>X0WV21_9ZZZZ</name>
<dbReference type="PANTHER" id="PTHR43794:SF11">
    <property type="entry name" value="AMIDOHYDROLASE-RELATED DOMAIN-CONTAINING PROTEIN"/>
    <property type="match status" value="1"/>
</dbReference>
<reference evidence="3" key="1">
    <citation type="journal article" date="2014" name="Front. Microbiol.">
        <title>High frequency of phylogenetically diverse reductive dehalogenase-homologous genes in deep subseafloor sedimentary metagenomes.</title>
        <authorList>
            <person name="Kawai M."/>
            <person name="Futagami T."/>
            <person name="Toyoda A."/>
            <person name="Takaki Y."/>
            <person name="Nishi S."/>
            <person name="Hori S."/>
            <person name="Arai W."/>
            <person name="Tsubouchi T."/>
            <person name="Morono Y."/>
            <person name="Uchiyama I."/>
            <person name="Ito T."/>
            <person name="Fujiyama A."/>
            <person name="Inagaki F."/>
            <person name="Takami H."/>
        </authorList>
    </citation>
    <scope>NUCLEOTIDE SEQUENCE</scope>
    <source>
        <strain evidence="3">Expedition CK06-06</strain>
    </source>
</reference>
<evidence type="ECO:0000256" key="1">
    <source>
        <dbReference type="ARBA" id="ARBA00022801"/>
    </source>
</evidence>
<dbReference type="EMBL" id="BARS01048828">
    <property type="protein sequence ID" value="GAG28328.1"/>
    <property type="molecule type" value="Genomic_DNA"/>
</dbReference>
<evidence type="ECO:0000313" key="3">
    <source>
        <dbReference type="EMBL" id="GAG28328.1"/>
    </source>
</evidence>
<dbReference type="AlphaFoldDB" id="X0WV21"/>
<dbReference type="GO" id="GO:0016787">
    <property type="term" value="F:hydrolase activity"/>
    <property type="evidence" value="ECO:0007669"/>
    <property type="project" value="UniProtKB-KW"/>
</dbReference>
<feature type="domain" description="Amidohydrolase-related" evidence="2">
    <location>
        <begin position="63"/>
        <end position="227"/>
    </location>
</feature>
<protein>
    <recommendedName>
        <fullName evidence="2">Amidohydrolase-related domain-containing protein</fullName>
    </recommendedName>
</protein>
<dbReference type="Pfam" id="PF01979">
    <property type="entry name" value="Amidohydro_1"/>
    <property type="match status" value="1"/>
</dbReference>
<proteinExistence type="predicted"/>
<dbReference type="InterPro" id="IPR032466">
    <property type="entry name" value="Metal_Hydrolase"/>
</dbReference>
<gene>
    <name evidence="3" type="ORF">S01H1_73102</name>
</gene>